<accession>A0A168B3F7</accession>
<dbReference type="AlphaFoldDB" id="A0A168B3F7"/>
<dbReference type="Proteomes" id="UP000076744">
    <property type="component" value="Unassembled WGS sequence"/>
</dbReference>
<proteinExistence type="predicted"/>
<evidence type="ECO:0000313" key="2">
    <source>
        <dbReference type="Proteomes" id="UP000076744"/>
    </source>
</evidence>
<dbReference type="GeneID" id="30019130"/>
<sequence length="337" mass="36874">MDVSYDEIPLTVQVPVRVFSARCNSIMAVIFFDLFGKPAQITIPAERQLQLGAGYEVLREVLHALARSLEPKGGYYAAPRYIPVASQIEEMLRDFMLDAALLPAAAAGPAAVDWLGQLPLEWFLAVGRQQFLLTEDAHGRVAAGAAQAFTFVCMRELGARAASEGCHRAMAFQIQQLERISQACHGMGNEARQRRDMCVPDLRAVLYHDLTAATNTTTTTTGLGIGRLLPERLPVGVLFDELPQILPLRAAAAPPDVFKECVLKICKTVEWLVDVGIGWGGSVGADHKGYALLDAIFLDALYRPWLIEGFTEAKEGKVLSDRISVHMLRVEFGLLGV</sequence>
<dbReference type="RefSeq" id="XP_018706172.1">
    <property type="nucleotide sequence ID" value="XM_018846444.1"/>
</dbReference>
<keyword evidence="2" id="KW-1185">Reference proteome</keyword>
<protein>
    <submittedName>
        <fullName evidence="1">Uncharacterized protein</fullName>
    </submittedName>
</protein>
<organism evidence="1 2">
    <name type="scientific">Cordyceps fumosorosea (strain ARSEF 2679)</name>
    <name type="common">Isaria fumosorosea</name>
    <dbReference type="NCBI Taxonomy" id="1081104"/>
    <lineage>
        <taxon>Eukaryota</taxon>
        <taxon>Fungi</taxon>
        <taxon>Dikarya</taxon>
        <taxon>Ascomycota</taxon>
        <taxon>Pezizomycotina</taxon>
        <taxon>Sordariomycetes</taxon>
        <taxon>Hypocreomycetidae</taxon>
        <taxon>Hypocreales</taxon>
        <taxon>Cordycipitaceae</taxon>
        <taxon>Cordyceps</taxon>
    </lineage>
</organism>
<evidence type="ECO:0000313" key="1">
    <source>
        <dbReference type="EMBL" id="OAA69568.1"/>
    </source>
</evidence>
<dbReference type="EMBL" id="AZHB01000005">
    <property type="protein sequence ID" value="OAA69568.1"/>
    <property type="molecule type" value="Genomic_DNA"/>
</dbReference>
<name>A0A168B3F7_CORFA</name>
<gene>
    <name evidence="1" type="ORF">ISF_02838</name>
</gene>
<reference evidence="1 2" key="1">
    <citation type="journal article" date="2016" name="Genome Biol. Evol.">
        <title>Divergent and convergent evolution of fungal pathogenicity.</title>
        <authorList>
            <person name="Shang Y."/>
            <person name="Xiao G."/>
            <person name="Zheng P."/>
            <person name="Cen K."/>
            <person name="Zhan S."/>
            <person name="Wang C."/>
        </authorList>
    </citation>
    <scope>NUCLEOTIDE SEQUENCE [LARGE SCALE GENOMIC DNA]</scope>
    <source>
        <strain evidence="1 2">ARSEF 2679</strain>
    </source>
</reference>
<comment type="caution">
    <text evidence="1">The sequence shown here is derived from an EMBL/GenBank/DDBJ whole genome shotgun (WGS) entry which is preliminary data.</text>
</comment>
<dbReference type="OrthoDB" id="4858171at2759"/>